<comment type="caution">
    <text evidence="2">The sequence shown here is derived from an EMBL/GenBank/DDBJ whole genome shotgun (WGS) entry which is preliminary data.</text>
</comment>
<organism evidence="2 3">
    <name type="scientific">Phytophthora boehmeriae</name>
    <dbReference type="NCBI Taxonomy" id="109152"/>
    <lineage>
        <taxon>Eukaryota</taxon>
        <taxon>Sar</taxon>
        <taxon>Stramenopiles</taxon>
        <taxon>Oomycota</taxon>
        <taxon>Peronosporomycetes</taxon>
        <taxon>Peronosporales</taxon>
        <taxon>Peronosporaceae</taxon>
        <taxon>Phytophthora</taxon>
    </lineage>
</organism>
<accession>A0A8T1VKZ2</accession>
<evidence type="ECO:0000313" key="2">
    <source>
        <dbReference type="EMBL" id="KAG7380830.1"/>
    </source>
</evidence>
<proteinExistence type="predicted"/>
<sequence length="373" mass="42695">MVNKVLFGQDRLPTELDTLKHTRDDNSTSDSDVPTIRTKKRKKSTKKRRSTYDIRKQQKSDLVSEVTDLQKQLDGIKQRILIYQGEATKSIESTETSNDVMKEYIHDQHVTIARLQAMMATHSQQNMRALHPSQTIIRLGEDKAERQQTLLALKDRKLREAEQFITARCQGLDPTSSFSQEDRHESLGDEFSVVRFDNAPFRGATVKEVFDAMIYSVQNAEIIISEMFGSITIREDTDFSDTDLSQFRLVTSTAHGAIVESNSVFFTKIVEAADGDYALVVADFVDDDTLYPYRPDERVRRDSVTIVLIRSVVEPGKDDKRKVVVGTRWSFSKHVHTELDIPKEGLNELYESSVVWGDTMKKCMLQRLSQAYR</sequence>
<evidence type="ECO:0000313" key="3">
    <source>
        <dbReference type="Proteomes" id="UP000693981"/>
    </source>
</evidence>
<protein>
    <submittedName>
        <fullName evidence="2">Uncharacterized protein</fullName>
    </submittedName>
</protein>
<feature type="compositionally biased region" description="Basic and acidic residues" evidence="1">
    <location>
        <begin position="17"/>
        <end position="26"/>
    </location>
</feature>
<name>A0A8T1VKZ2_9STRA</name>
<keyword evidence="3" id="KW-1185">Reference proteome</keyword>
<gene>
    <name evidence="2" type="ORF">PHYBOEH_011292</name>
</gene>
<feature type="region of interest" description="Disordered" evidence="1">
    <location>
        <begin position="17"/>
        <end position="56"/>
    </location>
</feature>
<dbReference type="EMBL" id="JAGDFL010000838">
    <property type="protein sequence ID" value="KAG7380830.1"/>
    <property type="molecule type" value="Genomic_DNA"/>
</dbReference>
<dbReference type="AlphaFoldDB" id="A0A8T1VKZ2"/>
<dbReference type="OrthoDB" id="107510at2759"/>
<dbReference type="Proteomes" id="UP000693981">
    <property type="component" value="Unassembled WGS sequence"/>
</dbReference>
<evidence type="ECO:0000256" key="1">
    <source>
        <dbReference type="SAM" id="MobiDB-lite"/>
    </source>
</evidence>
<reference evidence="2" key="1">
    <citation type="submission" date="2021-02" db="EMBL/GenBank/DDBJ databases">
        <authorList>
            <person name="Palmer J.M."/>
        </authorList>
    </citation>
    <scope>NUCLEOTIDE SEQUENCE</scope>
    <source>
        <strain evidence="2">SCRP23</strain>
    </source>
</reference>
<feature type="compositionally biased region" description="Basic residues" evidence="1">
    <location>
        <begin position="37"/>
        <end position="49"/>
    </location>
</feature>